<evidence type="ECO:0000259" key="14">
    <source>
        <dbReference type="Pfam" id="PF07715"/>
    </source>
</evidence>
<proteinExistence type="inferred from homology"/>
<sequence>MSYPFHRRVVAVAVLAAFALPALAATGGEAELPTVSVTAQQGGNGMLSGYRAPVASTGALGTKTLLDTPFSISVATDDYIANQQASTLADAFKADAAVQAASNDIAGESSQLTIRGLQLDTLNGFKVDGLNTGLWMSNLPLEHFEQIELLKGLSGFMYGFSQPGGVVNYKLKRASREPVTTLTAGYGDESQYKLAADLGRRFGDDRFGLRLNLVHEGGDTYQDAPIERNSASLAFDARLTDSITLNLDTLYQKRKVNNAIFALALDGASTVPAPIPGDRKLAQDFSYYQTETSTHGASLRWDLNDSWNLRAAVRTALMKRTNYDSYLNVVDDAGHYDDFLYSWYSEHRSDSANLLLNGQFATGPIKHDLVVGADVQKVRRSAAESDGASLPGGNLYSGRAGGVSAPHLPIVTGPLSTIWQTRNIGVFVSDTIEWTPQWRTVLGLRHQNFRDRNDRWNELFEKKGALTPTVAAIWKPVDSTSLYASYVESLEKGNIAPTGTANEDQAFGPLESKQYEVGVKTEGAGWSAEAALFRVERGLAYTNSANRFVQEGGLIFNGLDLAGRVELGRDWALTASALVIDSENESDDATVNGKNAANTPKFSASLQAEYRLPALPGLTLTGGTRYVGKRYLESSNANQLGSYQLFDLGARYRTRFDGKELTLRAGVDNVANEKYWQANEWSWLTQGAPRTARVSAELKF</sequence>
<dbReference type="InterPro" id="IPR000531">
    <property type="entry name" value="Beta-barrel_TonB"/>
</dbReference>
<keyword evidence="5 10" id="KW-0812">Transmembrane</keyword>
<evidence type="ECO:0000256" key="4">
    <source>
        <dbReference type="ARBA" id="ARBA00022452"/>
    </source>
</evidence>
<evidence type="ECO:0000256" key="11">
    <source>
        <dbReference type="RuleBase" id="RU003357"/>
    </source>
</evidence>
<dbReference type="GO" id="GO:0009279">
    <property type="term" value="C:cell outer membrane"/>
    <property type="evidence" value="ECO:0007669"/>
    <property type="project" value="UniProtKB-SubCell"/>
</dbReference>
<dbReference type="GO" id="GO:0015891">
    <property type="term" value="P:siderophore transport"/>
    <property type="evidence" value="ECO:0007669"/>
    <property type="project" value="InterPro"/>
</dbReference>
<dbReference type="NCBIfam" id="TIGR01783">
    <property type="entry name" value="TonB-siderophor"/>
    <property type="match status" value="1"/>
</dbReference>
<feature type="domain" description="TonB-dependent receptor-like beta-barrel" evidence="13">
    <location>
        <begin position="260"/>
        <end position="670"/>
    </location>
</feature>
<dbReference type="PROSITE" id="PS52016">
    <property type="entry name" value="TONB_DEPENDENT_REC_3"/>
    <property type="match status" value="1"/>
</dbReference>
<keyword evidence="16" id="KW-1185">Reference proteome</keyword>
<evidence type="ECO:0000256" key="6">
    <source>
        <dbReference type="ARBA" id="ARBA00023077"/>
    </source>
</evidence>
<keyword evidence="6 11" id="KW-0798">TonB box</keyword>
<dbReference type="SUPFAM" id="SSF56935">
    <property type="entry name" value="Porins"/>
    <property type="match status" value="1"/>
</dbReference>
<accession>A0A165ELH6</accession>
<dbReference type="InterPro" id="IPR036942">
    <property type="entry name" value="Beta-barrel_TonB_sf"/>
</dbReference>
<dbReference type="Pfam" id="PF07715">
    <property type="entry name" value="Plug"/>
    <property type="match status" value="1"/>
</dbReference>
<reference evidence="16" key="1">
    <citation type="submission" date="2016-01" db="EMBL/GenBank/DDBJ databases">
        <title>Draft genome of Chromobacterium sp. F49.</title>
        <authorList>
            <person name="Hong K.W."/>
        </authorList>
    </citation>
    <scope>NUCLEOTIDE SEQUENCE [LARGE SCALE GENOMIC DNA]</scope>
    <source>
        <strain evidence="16">CN10</strain>
    </source>
</reference>
<evidence type="ECO:0000256" key="1">
    <source>
        <dbReference type="ARBA" id="ARBA00004571"/>
    </source>
</evidence>
<evidence type="ECO:0000256" key="8">
    <source>
        <dbReference type="ARBA" id="ARBA00023170"/>
    </source>
</evidence>
<feature type="chain" id="PRO_5007857232" description="TonB-dependent receptor" evidence="12">
    <location>
        <begin position="25"/>
        <end position="700"/>
    </location>
</feature>
<evidence type="ECO:0000313" key="16">
    <source>
        <dbReference type="Proteomes" id="UP000076625"/>
    </source>
</evidence>
<comment type="subcellular location">
    <subcellularLocation>
        <location evidence="1 10">Cell outer membrane</location>
        <topology evidence="1 10">Multi-pass membrane protein</topology>
    </subcellularLocation>
</comment>
<dbReference type="Gene3D" id="2.170.130.10">
    <property type="entry name" value="TonB-dependent receptor, plug domain"/>
    <property type="match status" value="1"/>
</dbReference>
<dbReference type="Gene3D" id="2.40.170.20">
    <property type="entry name" value="TonB-dependent receptor, beta-barrel domain"/>
    <property type="match status" value="1"/>
</dbReference>
<comment type="similarity">
    <text evidence="2 10 11">Belongs to the TonB-dependent receptor family.</text>
</comment>
<evidence type="ECO:0000256" key="2">
    <source>
        <dbReference type="ARBA" id="ARBA00009810"/>
    </source>
</evidence>
<evidence type="ECO:0000256" key="10">
    <source>
        <dbReference type="PROSITE-ProRule" id="PRU01360"/>
    </source>
</evidence>
<evidence type="ECO:0000313" key="15">
    <source>
        <dbReference type="EMBL" id="KZE25392.1"/>
    </source>
</evidence>
<feature type="signal peptide" evidence="12">
    <location>
        <begin position="1"/>
        <end position="24"/>
    </location>
</feature>
<evidence type="ECO:0000259" key="13">
    <source>
        <dbReference type="Pfam" id="PF00593"/>
    </source>
</evidence>
<dbReference type="Pfam" id="PF00593">
    <property type="entry name" value="TonB_dep_Rec_b-barrel"/>
    <property type="match status" value="1"/>
</dbReference>
<dbReference type="RefSeq" id="WP_066614784.1">
    <property type="nucleotide sequence ID" value="NZ_LQQU01000059.1"/>
</dbReference>
<keyword evidence="9 10" id="KW-0998">Cell outer membrane</keyword>
<evidence type="ECO:0000256" key="9">
    <source>
        <dbReference type="ARBA" id="ARBA00023237"/>
    </source>
</evidence>
<dbReference type="PANTHER" id="PTHR32552">
    <property type="entry name" value="FERRICHROME IRON RECEPTOR-RELATED"/>
    <property type="match status" value="1"/>
</dbReference>
<dbReference type="CDD" id="cd01347">
    <property type="entry name" value="ligand_gated_channel"/>
    <property type="match status" value="1"/>
</dbReference>
<dbReference type="STRING" id="1452487.AVW16_03605"/>
<feature type="domain" description="TonB-dependent receptor plug" evidence="14">
    <location>
        <begin position="65"/>
        <end position="166"/>
    </location>
</feature>
<dbReference type="InterPro" id="IPR012910">
    <property type="entry name" value="Plug_dom"/>
</dbReference>
<evidence type="ECO:0000256" key="3">
    <source>
        <dbReference type="ARBA" id="ARBA00022448"/>
    </source>
</evidence>
<dbReference type="OrthoDB" id="8732650at2"/>
<keyword evidence="12" id="KW-0732">Signal</keyword>
<keyword evidence="4 10" id="KW-1134">Transmembrane beta strand</keyword>
<dbReference type="InterPro" id="IPR010105">
    <property type="entry name" value="TonB_sidphr_rcpt"/>
</dbReference>
<keyword evidence="7 10" id="KW-0472">Membrane</keyword>
<dbReference type="InterPro" id="IPR039426">
    <property type="entry name" value="TonB-dep_rcpt-like"/>
</dbReference>
<dbReference type="InterPro" id="IPR037066">
    <property type="entry name" value="Plug_dom_sf"/>
</dbReference>
<dbReference type="GO" id="GO:0015344">
    <property type="term" value="F:siderophore uptake transmembrane transporter activity"/>
    <property type="evidence" value="ECO:0007669"/>
    <property type="project" value="TreeGrafter"/>
</dbReference>
<protein>
    <recommendedName>
        <fullName evidence="17">TonB-dependent receptor</fullName>
    </recommendedName>
</protein>
<keyword evidence="8" id="KW-0675">Receptor</keyword>
<dbReference type="PANTHER" id="PTHR32552:SF82">
    <property type="entry name" value="FCUA PROTEIN"/>
    <property type="match status" value="1"/>
</dbReference>
<evidence type="ECO:0000256" key="7">
    <source>
        <dbReference type="ARBA" id="ARBA00023136"/>
    </source>
</evidence>
<keyword evidence="3 10" id="KW-0813">Transport</keyword>
<evidence type="ECO:0000256" key="12">
    <source>
        <dbReference type="SAM" id="SignalP"/>
    </source>
</evidence>
<evidence type="ECO:0000256" key="5">
    <source>
        <dbReference type="ARBA" id="ARBA00022692"/>
    </source>
</evidence>
<evidence type="ECO:0008006" key="17">
    <source>
        <dbReference type="Google" id="ProtNLM"/>
    </source>
</evidence>
<gene>
    <name evidence="15" type="ORF">AVW16_03605</name>
</gene>
<dbReference type="Proteomes" id="UP000076625">
    <property type="component" value="Unassembled WGS sequence"/>
</dbReference>
<dbReference type="EMBL" id="LQQU01000059">
    <property type="protein sequence ID" value="KZE25392.1"/>
    <property type="molecule type" value="Genomic_DNA"/>
</dbReference>
<comment type="caution">
    <text evidence="15">The sequence shown here is derived from an EMBL/GenBank/DDBJ whole genome shotgun (WGS) entry which is preliminary data.</text>
</comment>
<dbReference type="GO" id="GO:0038023">
    <property type="term" value="F:signaling receptor activity"/>
    <property type="evidence" value="ECO:0007669"/>
    <property type="project" value="InterPro"/>
</dbReference>
<organism evidence="15 16">
    <name type="scientific">Crenobacter luteus</name>
    <dbReference type="NCBI Taxonomy" id="1452487"/>
    <lineage>
        <taxon>Bacteria</taxon>
        <taxon>Pseudomonadati</taxon>
        <taxon>Pseudomonadota</taxon>
        <taxon>Betaproteobacteria</taxon>
        <taxon>Neisseriales</taxon>
        <taxon>Neisseriaceae</taxon>
        <taxon>Crenobacter</taxon>
    </lineage>
</organism>
<dbReference type="AlphaFoldDB" id="A0A165ELH6"/>
<name>A0A165ELH6_9NEIS</name>